<comment type="caution">
    <text evidence="2">The sequence shown here is derived from an EMBL/GenBank/DDBJ whole genome shotgun (WGS) entry which is preliminary data.</text>
</comment>
<accession>A0A8J5M0U5</accession>
<feature type="chain" id="PRO_5035147987" evidence="1">
    <location>
        <begin position="22"/>
        <end position="550"/>
    </location>
</feature>
<name>A0A8J5M0U5_9STRA</name>
<evidence type="ECO:0000313" key="3">
    <source>
        <dbReference type="Proteomes" id="UP000709295"/>
    </source>
</evidence>
<feature type="signal peptide" evidence="1">
    <location>
        <begin position="1"/>
        <end position="21"/>
    </location>
</feature>
<gene>
    <name evidence="2" type="ORF">JG688_00018141</name>
</gene>
<dbReference type="EMBL" id="JAENGY010003123">
    <property type="protein sequence ID" value="KAG6942376.1"/>
    <property type="molecule type" value="Genomic_DNA"/>
</dbReference>
<organism evidence="2 3">
    <name type="scientific">Phytophthora aleatoria</name>
    <dbReference type="NCBI Taxonomy" id="2496075"/>
    <lineage>
        <taxon>Eukaryota</taxon>
        <taxon>Sar</taxon>
        <taxon>Stramenopiles</taxon>
        <taxon>Oomycota</taxon>
        <taxon>Peronosporomycetes</taxon>
        <taxon>Peronosporales</taxon>
        <taxon>Peronosporaceae</taxon>
        <taxon>Phytophthora</taxon>
    </lineage>
</organism>
<reference evidence="2" key="1">
    <citation type="submission" date="2021-01" db="EMBL/GenBank/DDBJ databases">
        <title>Phytophthora aleatoria, a newly-described species from Pinus radiata is distinct from Phytophthora cactorum isolates based on comparative genomics.</title>
        <authorList>
            <person name="Mcdougal R."/>
            <person name="Panda P."/>
            <person name="Williams N."/>
            <person name="Studholme D.J."/>
        </authorList>
    </citation>
    <scope>NUCLEOTIDE SEQUENCE</scope>
    <source>
        <strain evidence="2">NZFS 4037</strain>
    </source>
</reference>
<sequence>MMSRLLASLTFLFALPYKTLEDKMQICLAEKLICEQNLLNLLCSIIDHYHHASRVTSSTEHETVMLVLLETIRVVRQWSERPSLVPRFEASHSVKDTLLPLLIETLKMQSKQSSVIVLEILLVFRNLAASHSLRSVLAGFESLQTSLKWLRYGGTARTSLSAAGDAHDDGNLDALVAREARSVHKLVVACLGGAEPKTRNGSAIIVAKVAIVATRRHLRTEHVKPETLRVYGCKRSVHTTTSTAMPISGTLTFKVHRIEATFVEGDHAEKKHALRFAVGKVEHVTEFKKHDAAIDENVKLYINGVSADAKLTIEVLQEKRKKALVDTTQPLSEFFKSNLERKMTFIFGPKATPNTMLLYFSVDWKPNDTSLAVIDTHRPWFMRASYYYDTSKRVYGYTTSFRVVAPFARFGENTTNTVLTKVSGKTLFDIDSAWVGPGLNVLDDKVDAGISAVLTTLYNGQQFALKKKNEAVDVASNAFKKTGETAVKAKDFTSNTVSSASSAVYNTVAGVADYTKTQVVHASSSTYGTVKGITVSVLSYVPVIGPKIVA</sequence>
<keyword evidence="1" id="KW-0732">Signal</keyword>
<dbReference type="Proteomes" id="UP000709295">
    <property type="component" value="Unassembled WGS sequence"/>
</dbReference>
<dbReference type="AlphaFoldDB" id="A0A8J5M0U5"/>
<evidence type="ECO:0000256" key="1">
    <source>
        <dbReference type="SAM" id="SignalP"/>
    </source>
</evidence>
<protein>
    <submittedName>
        <fullName evidence="2">Uncharacterized protein</fullName>
    </submittedName>
</protein>
<keyword evidence="3" id="KW-1185">Reference proteome</keyword>
<proteinExistence type="predicted"/>
<evidence type="ECO:0000313" key="2">
    <source>
        <dbReference type="EMBL" id="KAG6942376.1"/>
    </source>
</evidence>